<dbReference type="AlphaFoldDB" id="D6CTU8"/>
<dbReference type="RefSeq" id="WP_013106025.1">
    <property type="nucleotide sequence ID" value="NC_014145.1"/>
</dbReference>
<feature type="signal peptide" evidence="1">
    <location>
        <begin position="1"/>
        <end position="22"/>
    </location>
</feature>
<sequence>MKKQLHTLIATAALLACGAAHAAQLDLSGGTAIGHIAGVGDQPLVTLHAAVSATDPAALPLVARLAIVQGLRSGDQAGQTFGLGLYRMTDPADAWRLEAGAEAGRWKDAGYTARHVAGVLRAAYAIAPAVALDSTLKLGHSTGLLGGRYAAAGIGLDLFEIDGGTVRLAYQHIDDGALPSQDRFGLTYGVSF</sequence>
<reference key="1">
    <citation type="submission" date="2009-07" db="EMBL/GenBank/DDBJ databases">
        <authorList>
            <person name="Genoscope - CEA"/>
        </authorList>
    </citation>
    <scope>NUCLEOTIDE SEQUENCE</scope>
    <source>
        <strain>3As</strain>
    </source>
</reference>
<dbReference type="PROSITE" id="PS51257">
    <property type="entry name" value="PROKAR_LIPOPROTEIN"/>
    <property type="match status" value="1"/>
</dbReference>
<accession>D6CTU8</accession>
<name>D6CTU8_THIA3</name>
<dbReference type="KEGG" id="thi:THI_2060"/>
<proteinExistence type="predicted"/>
<dbReference type="HOGENOM" id="CLU_1414588_0_0_4"/>
<organism evidence="2 3">
    <name type="scientific">Thiomonas arsenitoxydans (strain DSM 22701 / CIP 110005 / 3As)</name>
    <dbReference type="NCBI Taxonomy" id="426114"/>
    <lineage>
        <taxon>Bacteria</taxon>
        <taxon>Pseudomonadati</taxon>
        <taxon>Pseudomonadota</taxon>
        <taxon>Betaproteobacteria</taxon>
        <taxon>Burkholderiales</taxon>
        <taxon>Thiomonas</taxon>
    </lineage>
</organism>
<dbReference type="EMBL" id="FP475956">
    <property type="protein sequence ID" value="CAZ88717.1"/>
    <property type="molecule type" value="Genomic_DNA"/>
</dbReference>
<dbReference type="Proteomes" id="UP000002372">
    <property type="component" value="Chromosome"/>
</dbReference>
<gene>
    <name evidence="2" type="ordered locus">THI_2060</name>
</gene>
<evidence type="ECO:0000256" key="1">
    <source>
        <dbReference type="SAM" id="SignalP"/>
    </source>
</evidence>
<reference evidence="3" key="2">
    <citation type="journal article" date="2010" name="PLoS Genet.">
        <title>Structure, function, and evolution of the Thiomonas spp. genome.</title>
        <authorList>
            <person name="Arsene-Ploetze F."/>
            <person name="Koechler S."/>
            <person name="Marchal M."/>
            <person name="Coppee J.Y."/>
            <person name="Chandler M."/>
            <person name="Bonnefoy V."/>
            <person name="Brochier-Armanet C."/>
            <person name="Barakat M."/>
            <person name="Barbe V."/>
            <person name="Battaglia-Brunet F."/>
            <person name="Bruneel O."/>
            <person name="Bryan C.G."/>
            <person name="Cleiss-Arnold J."/>
            <person name="Cruveiller S."/>
            <person name="Erhardt M."/>
            <person name="Heinrich-Salmeron A."/>
            <person name="Hommais F."/>
            <person name="Joulian C."/>
            <person name="Krin E."/>
            <person name="Lieutaud A."/>
            <person name="Lievremont D."/>
            <person name="Michel C."/>
            <person name="Muller D."/>
            <person name="Ortet P."/>
            <person name="Proux C."/>
            <person name="Siguier P."/>
            <person name="Roche D."/>
            <person name="Rouy Z."/>
            <person name="Salvignol G."/>
            <person name="Slyemi D."/>
            <person name="Talla E."/>
            <person name="Weiss S."/>
            <person name="Weissenbach J."/>
            <person name="Medigue C."/>
            <person name="Bertin P.N."/>
        </authorList>
    </citation>
    <scope>NUCLEOTIDE SEQUENCE [LARGE SCALE GENOMIC DNA]</scope>
    <source>
        <strain evidence="3">DSM 22701 / CIP 110005 / 3As</strain>
    </source>
</reference>
<evidence type="ECO:0000313" key="2">
    <source>
        <dbReference type="EMBL" id="CAZ88717.1"/>
    </source>
</evidence>
<protein>
    <submittedName>
        <fullName evidence="2">Uncharacterized protein</fullName>
    </submittedName>
</protein>
<feature type="chain" id="PRO_5003082062" evidence="1">
    <location>
        <begin position="23"/>
        <end position="192"/>
    </location>
</feature>
<evidence type="ECO:0000313" key="3">
    <source>
        <dbReference type="Proteomes" id="UP000002372"/>
    </source>
</evidence>
<keyword evidence="1" id="KW-0732">Signal</keyword>